<accession>A0A9W6XYA7</accession>
<dbReference type="InterPro" id="IPR036291">
    <property type="entry name" value="NAD(P)-bd_dom_sf"/>
</dbReference>
<dbReference type="InterPro" id="IPR051604">
    <property type="entry name" value="Ergot_Alk_Oxidoreductase"/>
</dbReference>
<dbReference type="AlphaFoldDB" id="A0A9W6XYA7"/>
<evidence type="ECO:0000313" key="1">
    <source>
        <dbReference type="EMBL" id="GMF48062.1"/>
    </source>
</evidence>
<sequence length="326" mass="35743">MPTFLLPVTQRSLAFTRSVLHFCSCVSSPPVKFLVSAESRDLECSLRAQFPDLFASHEHETIPNHSDPKDLQAALGRCEGTILVGSGCGDDVINLPSNPADEWLECERNVARLVTGDHRVLKLSWSQGFVGERSPSAVGRANYEVEMELKQTFQEGKKWAHNLFILRAPTGMDALLRGRMFELVCGRTLSTSVKTGRIAFDHPLDVAESLSALVLGKGEGIGDQVVTLTGPEALTFKQVAKVLTKGIGDKVNYSCFPLWAVQPARWVRGVPGDVIEEELAVIRALEAGAQQTVETQVAEKMLGRNLRSLYEFIAENSGAWPRADPQ</sequence>
<reference evidence="1" key="1">
    <citation type="submission" date="2023-04" db="EMBL/GenBank/DDBJ databases">
        <title>Phytophthora fragariaefolia NBRC 109709.</title>
        <authorList>
            <person name="Ichikawa N."/>
            <person name="Sato H."/>
            <person name="Tonouchi N."/>
        </authorList>
    </citation>
    <scope>NUCLEOTIDE SEQUENCE</scope>
    <source>
        <strain evidence="1">NBRC 109709</strain>
    </source>
</reference>
<proteinExistence type="predicted"/>
<dbReference type="OrthoDB" id="9997102at2759"/>
<evidence type="ECO:0000313" key="2">
    <source>
        <dbReference type="Proteomes" id="UP001165121"/>
    </source>
</evidence>
<name>A0A9W6XYA7_9STRA</name>
<organism evidence="1 2">
    <name type="scientific">Phytophthora fragariaefolia</name>
    <dbReference type="NCBI Taxonomy" id="1490495"/>
    <lineage>
        <taxon>Eukaryota</taxon>
        <taxon>Sar</taxon>
        <taxon>Stramenopiles</taxon>
        <taxon>Oomycota</taxon>
        <taxon>Peronosporomycetes</taxon>
        <taxon>Peronosporales</taxon>
        <taxon>Peronosporaceae</taxon>
        <taxon>Phytophthora</taxon>
    </lineage>
</organism>
<dbReference type="EMBL" id="BSXT01002269">
    <property type="protein sequence ID" value="GMF48062.1"/>
    <property type="molecule type" value="Genomic_DNA"/>
</dbReference>
<dbReference type="PANTHER" id="PTHR43162">
    <property type="match status" value="1"/>
</dbReference>
<gene>
    <name evidence="1" type="ORF">Pfra01_001840100</name>
</gene>
<dbReference type="PANTHER" id="PTHR43162:SF1">
    <property type="entry name" value="PRESTALK A DIFFERENTIATION PROTEIN A"/>
    <property type="match status" value="1"/>
</dbReference>
<dbReference type="Gene3D" id="3.40.50.720">
    <property type="entry name" value="NAD(P)-binding Rossmann-like Domain"/>
    <property type="match status" value="1"/>
</dbReference>
<protein>
    <submittedName>
        <fullName evidence="1">Unnamed protein product</fullName>
    </submittedName>
</protein>
<dbReference type="Proteomes" id="UP001165121">
    <property type="component" value="Unassembled WGS sequence"/>
</dbReference>
<comment type="caution">
    <text evidence="1">The sequence shown here is derived from an EMBL/GenBank/DDBJ whole genome shotgun (WGS) entry which is preliminary data.</text>
</comment>
<dbReference type="Gene3D" id="3.90.25.10">
    <property type="entry name" value="UDP-galactose 4-epimerase, domain 1"/>
    <property type="match status" value="1"/>
</dbReference>
<keyword evidence="2" id="KW-1185">Reference proteome</keyword>
<dbReference type="SUPFAM" id="SSF51735">
    <property type="entry name" value="NAD(P)-binding Rossmann-fold domains"/>
    <property type="match status" value="1"/>
</dbReference>